<sequence length="62" mass="6851">MSLTTIILNLKNGSTLNHKPPWPRPWDRVLVIPRSNVVKIKPSLLEAIRSGSALNHTVSVAL</sequence>
<feature type="non-terminal residue" evidence="1">
    <location>
        <position position="62"/>
    </location>
</feature>
<evidence type="ECO:0000313" key="1">
    <source>
        <dbReference type="EMBL" id="KAK5581790.1"/>
    </source>
</evidence>
<gene>
    <name evidence="1" type="ORF">RB653_003368</name>
</gene>
<name>A0AAN7U8Z7_9MYCE</name>
<dbReference type="Proteomes" id="UP001344447">
    <property type="component" value="Unassembled WGS sequence"/>
</dbReference>
<proteinExistence type="predicted"/>
<reference evidence="1 2" key="1">
    <citation type="submission" date="2023-11" db="EMBL/GenBank/DDBJ databases">
        <title>Dfirmibasis_genome.</title>
        <authorList>
            <person name="Edelbroek B."/>
            <person name="Kjellin J."/>
            <person name="Jerlstrom-Hultqvist J."/>
            <person name="Soderbom F."/>
        </authorList>
    </citation>
    <scope>NUCLEOTIDE SEQUENCE [LARGE SCALE GENOMIC DNA]</scope>
    <source>
        <strain evidence="1 2">TNS-C-14</strain>
    </source>
</reference>
<evidence type="ECO:0000313" key="2">
    <source>
        <dbReference type="Proteomes" id="UP001344447"/>
    </source>
</evidence>
<organism evidence="1 2">
    <name type="scientific">Dictyostelium firmibasis</name>
    <dbReference type="NCBI Taxonomy" id="79012"/>
    <lineage>
        <taxon>Eukaryota</taxon>
        <taxon>Amoebozoa</taxon>
        <taxon>Evosea</taxon>
        <taxon>Eumycetozoa</taxon>
        <taxon>Dictyostelia</taxon>
        <taxon>Dictyosteliales</taxon>
        <taxon>Dictyosteliaceae</taxon>
        <taxon>Dictyostelium</taxon>
    </lineage>
</organism>
<accession>A0AAN7U8Z7</accession>
<dbReference type="EMBL" id="JAVFKY010000001">
    <property type="protein sequence ID" value="KAK5581790.1"/>
    <property type="molecule type" value="Genomic_DNA"/>
</dbReference>
<protein>
    <submittedName>
        <fullName evidence="1">Uncharacterized protein</fullName>
    </submittedName>
</protein>
<dbReference type="AlphaFoldDB" id="A0AAN7U8Z7"/>
<comment type="caution">
    <text evidence="1">The sequence shown here is derived from an EMBL/GenBank/DDBJ whole genome shotgun (WGS) entry which is preliminary data.</text>
</comment>
<keyword evidence="2" id="KW-1185">Reference proteome</keyword>